<keyword evidence="2" id="KW-0235">DNA replication</keyword>
<dbReference type="InterPro" id="IPR019128">
    <property type="entry name" value="Dcc1"/>
</dbReference>
<proteinExistence type="inferred from homology"/>
<dbReference type="AlphaFoldDB" id="A0A2G5H7W2"/>
<evidence type="ECO:0000256" key="2">
    <source>
        <dbReference type="ARBA" id="ARBA00022705"/>
    </source>
</evidence>
<keyword evidence="6" id="KW-1185">Reference proteome</keyword>
<dbReference type="GO" id="GO:0031390">
    <property type="term" value="C:Ctf18 RFC-like complex"/>
    <property type="evidence" value="ECO:0007669"/>
    <property type="project" value="InterPro"/>
</dbReference>
<evidence type="ECO:0000313" key="5">
    <source>
        <dbReference type="Proteomes" id="UP000230605"/>
    </source>
</evidence>
<organism evidence="3 5">
    <name type="scientific">Cercospora beticola</name>
    <name type="common">Sugarbeet leaf spot fungus</name>
    <dbReference type="NCBI Taxonomy" id="122368"/>
    <lineage>
        <taxon>Eukaryota</taxon>
        <taxon>Fungi</taxon>
        <taxon>Dikarya</taxon>
        <taxon>Ascomycota</taxon>
        <taxon>Pezizomycotina</taxon>
        <taxon>Dothideomycetes</taxon>
        <taxon>Dothideomycetidae</taxon>
        <taxon>Mycosphaerellales</taxon>
        <taxon>Mycosphaerellaceae</taxon>
        <taxon>Cercospora</taxon>
    </lineage>
</organism>
<comment type="similarity">
    <text evidence="1">Belongs to the DCC1 family.</text>
</comment>
<evidence type="ECO:0008006" key="7">
    <source>
        <dbReference type="Google" id="ProtNLM"/>
    </source>
</evidence>
<dbReference type="EMBL" id="LKMD01000108">
    <property type="protein sequence ID" value="PIA88618.1"/>
    <property type="molecule type" value="Genomic_DNA"/>
</dbReference>
<reference evidence="3 5" key="1">
    <citation type="submission" date="2015-10" db="EMBL/GenBank/DDBJ databases">
        <title>The cercosporin biosynthetic gene cluster was horizontally transferred to several fungal lineages and shown to be expanded in Cercospora beticola based on microsynteny with recipient genomes.</title>
        <authorList>
            <person name="De Jonge R."/>
            <person name="Ebert M.K."/>
            <person name="Suttle J.C."/>
            <person name="Jurick Ii W.M."/>
            <person name="Secor G.A."/>
            <person name="Thomma B.P."/>
            <person name="Van De Peer Y."/>
            <person name="Bolton M.D."/>
        </authorList>
    </citation>
    <scope>NUCLEOTIDE SEQUENCE [LARGE SCALE GENOMIC DNA]</scope>
    <source>
        <strain evidence="3 5">09-40</strain>
    </source>
</reference>
<sequence>MATQNPNSGVPITIQPESDMQRVRLLELPVELLAQVTSENPPKFYIKSKQVLPGSNAKEAHSVLCTPDATYQIRQVSTSNSVYLIQPHDLSDPDPGPVGGVPRVGVEAVAKCDTSIELLPTSATSAAPYIQAALPIYASTGNYGTVDGGGYATKRELFSHIPLSDAECEAGWRQLACFESTDPPGCFVPSAKVKAEVWQSAMTAAVADGFDVCSPFPENDIPAYAIDLPGDWPRDIVIGVFASVSSSTPGGHLAVDGEKAVRFAGVTLLQAKSEGRAIEATGILKAWRDAVPEAWRSKCEFAVLQGYYSIEDNAKSIRYVDTTANVKIAAEASAKEAKSLGAKRKWHEKFKASKKTA</sequence>
<dbReference type="PANTHER" id="PTHR13395:SF6">
    <property type="entry name" value="SISTER CHROMATID COHESION PROTEIN DCC1"/>
    <property type="match status" value="1"/>
</dbReference>
<dbReference type="EMBL" id="CP134188">
    <property type="protein sequence ID" value="WPB02812.1"/>
    <property type="molecule type" value="Genomic_DNA"/>
</dbReference>
<dbReference type="GO" id="GO:0034088">
    <property type="term" value="P:maintenance of mitotic sister chromatid cohesion"/>
    <property type="evidence" value="ECO:0007669"/>
    <property type="project" value="TreeGrafter"/>
</dbReference>
<dbReference type="Pfam" id="PF09724">
    <property type="entry name" value="Dcc1"/>
    <property type="match status" value="1"/>
</dbReference>
<evidence type="ECO:0000313" key="4">
    <source>
        <dbReference type="EMBL" id="WPB02812.1"/>
    </source>
</evidence>
<dbReference type="Proteomes" id="UP001302367">
    <property type="component" value="Chromosome 5"/>
</dbReference>
<dbReference type="OrthoDB" id="5199543at2759"/>
<dbReference type="GO" id="GO:0000785">
    <property type="term" value="C:chromatin"/>
    <property type="evidence" value="ECO:0007669"/>
    <property type="project" value="TreeGrafter"/>
</dbReference>
<gene>
    <name evidence="3" type="ORF">CB0940_06894</name>
    <name evidence="4" type="ORF">RHO25_007448</name>
</gene>
<dbReference type="GO" id="GO:0000775">
    <property type="term" value="C:chromosome, centromeric region"/>
    <property type="evidence" value="ECO:0007669"/>
    <property type="project" value="TreeGrafter"/>
</dbReference>
<accession>A0A2G5H7W2</accession>
<evidence type="ECO:0000256" key="1">
    <source>
        <dbReference type="ARBA" id="ARBA00007017"/>
    </source>
</evidence>
<dbReference type="GO" id="GO:0006260">
    <property type="term" value="P:DNA replication"/>
    <property type="evidence" value="ECO:0007669"/>
    <property type="project" value="UniProtKB-KW"/>
</dbReference>
<evidence type="ECO:0000313" key="6">
    <source>
        <dbReference type="Proteomes" id="UP001302367"/>
    </source>
</evidence>
<reference evidence="4 6" key="2">
    <citation type="submission" date="2023-09" db="EMBL/GenBank/DDBJ databases">
        <title>Complete-Gapless Cercospora beticola genome.</title>
        <authorList>
            <person name="Wyatt N.A."/>
            <person name="Spanner R.E."/>
            <person name="Bolton M.D."/>
        </authorList>
    </citation>
    <scope>NUCLEOTIDE SEQUENCE [LARGE SCALE GENOMIC DNA]</scope>
    <source>
        <strain evidence="4">Cb09-40</strain>
    </source>
</reference>
<name>A0A2G5H7W2_CERBT</name>
<protein>
    <recommendedName>
        <fullName evidence="7">Sister chromatid cohesion protein Dcc1</fullName>
    </recommendedName>
</protein>
<dbReference type="Proteomes" id="UP000230605">
    <property type="component" value="Chromosome 5"/>
</dbReference>
<evidence type="ECO:0000313" key="3">
    <source>
        <dbReference type="EMBL" id="PIA88618.1"/>
    </source>
</evidence>
<dbReference type="PANTHER" id="PTHR13395">
    <property type="entry name" value="SISTER CHROMATID COHESION PROTEIN DCC1-RELATED"/>
    <property type="match status" value="1"/>
</dbReference>